<accession>A0A1Y5HWY5</accession>
<gene>
    <name evidence="7" type="ORF">A9R00_06105</name>
</gene>
<evidence type="ECO:0000313" key="7">
    <source>
        <dbReference type="EMBL" id="OUS40424.1"/>
    </source>
</evidence>
<evidence type="ECO:0000256" key="2">
    <source>
        <dbReference type="ARBA" id="ARBA00022475"/>
    </source>
</evidence>
<feature type="transmembrane region" description="Helical" evidence="6">
    <location>
        <begin position="77"/>
        <end position="96"/>
    </location>
</feature>
<protein>
    <recommendedName>
        <fullName evidence="9">Cytochrome C oxidase subunit IV</fullName>
    </recommendedName>
</protein>
<organism evidence="7 8">
    <name type="scientific">Oleispira antarctica</name>
    <dbReference type="NCBI Taxonomy" id="188908"/>
    <lineage>
        <taxon>Bacteria</taxon>
        <taxon>Pseudomonadati</taxon>
        <taxon>Pseudomonadota</taxon>
        <taxon>Gammaproteobacteria</taxon>
        <taxon>Oceanospirillales</taxon>
        <taxon>Oceanospirillaceae</taxon>
        <taxon>Oleispira</taxon>
    </lineage>
</organism>
<dbReference type="EMBL" id="MABE01000344">
    <property type="protein sequence ID" value="OUS40424.1"/>
    <property type="molecule type" value="Genomic_DNA"/>
</dbReference>
<keyword evidence="4 6" id="KW-1133">Transmembrane helix</keyword>
<evidence type="ECO:0008006" key="9">
    <source>
        <dbReference type="Google" id="ProtNLM"/>
    </source>
</evidence>
<name>A0A1Y5HWY5_OLEAN</name>
<evidence type="ECO:0000256" key="1">
    <source>
        <dbReference type="ARBA" id="ARBA00004651"/>
    </source>
</evidence>
<keyword evidence="5 6" id="KW-0472">Membrane</keyword>
<evidence type="ECO:0000313" key="8">
    <source>
        <dbReference type="Proteomes" id="UP000227088"/>
    </source>
</evidence>
<dbReference type="Pfam" id="PF03626">
    <property type="entry name" value="COX4_pro"/>
    <property type="match status" value="1"/>
</dbReference>
<sequence length="98" mass="10789">MSSEVMRDSAAKASIVKTSFAWLLLLVLTSLAVVFAQMGIDHNLLLKAVLIITIVKGLLVADIFIGLNLAPKFWYRLMASYLILVPFGIFLIYFIAAA</sequence>
<keyword evidence="2" id="KW-1003">Cell membrane</keyword>
<evidence type="ECO:0000256" key="6">
    <source>
        <dbReference type="SAM" id="Phobius"/>
    </source>
</evidence>
<dbReference type="AlphaFoldDB" id="A0A1Y5HWY5"/>
<comment type="subcellular location">
    <subcellularLocation>
        <location evidence="1">Cell membrane</location>
        <topology evidence="1">Multi-pass membrane protein</topology>
    </subcellularLocation>
</comment>
<comment type="caution">
    <text evidence="7">The sequence shown here is derived from an EMBL/GenBank/DDBJ whole genome shotgun (WGS) entry which is preliminary data.</text>
</comment>
<evidence type="ECO:0000256" key="3">
    <source>
        <dbReference type="ARBA" id="ARBA00022692"/>
    </source>
</evidence>
<dbReference type="Proteomes" id="UP000227088">
    <property type="component" value="Unassembled WGS sequence"/>
</dbReference>
<dbReference type="InterPro" id="IPR005171">
    <property type="entry name" value="Cyt_c_oxidase_su4_prok"/>
</dbReference>
<reference evidence="8" key="1">
    <citation type="journal article" date="2017" name="Proc. Natl. Acad. Sci. U.S.A.">
        <title>Simulation of Deepwater Horizon oil plume reveals substrate specialization within a complex community of hydrocarbon degraders.</title>
        <authorList>
            <person name="Hu P."/>
            <person name="Dubinsky E.A."/>
            <person name="Probst A.J."/>
            <person name="Wang J."/>
            <person name="Sieber C.M.K."/>
            <person name="Tom L.M."/>
            <person name="Gardinali P."/>
            <person name="Banfield J.F."/>
            <person name="Atlas R.M."/>
            <person name="Andersen G.L."/>
        </authorList>
    </citation>
    <scope>NUCLEOTIDE SEQUENCE [LARGE SCALE GENOMIC DNA]</scope>
</reference>
<keyword evidence="3 6" id="KW-0812">Transmembrane</keyword>
<evidence type="ECO:0000256" key="5">
    <source>
        <dbReference type="ARBA" id="ARBA00023136"/>
    </source>
</evidence>
<proteinExistence type="predicted"/>
<feature type="transmembrane region" description="Helical" evidence="6">
    <location>
        <begin position="46"/>
        <end position="65"/>
    </location>
</feature>
<evidence type="ECO:0000256" key="4">
    <source>
        <dbReference type="ARBA" id="ARBA00022989"/>
    </source>
</evidence>
<dbReference type="GO" id="GO:0005886">
    <property type="term" value="C:plasma membrane"/>
    <property type="evidence" value="ECO:0007669"/>
    <property type="project" value="UniProtKB-SubCell"/>
</dbReference>